<evidence type="ECO:0000256" key="1">
    <source>
        <dbReference type="ARBA" id="ARBA00022723"/>
    </source>
</evidence>
<dbReference type="Gene3D" id="1.20.120.1350">
    <property type="entry name" value="Pneumovirus matrix protein 2 (M2), zinc-binding domain"/>
    <property type="match status" value="1"/>
</dbReference>
<evidence type="ECO:0000256" key="5">
    <source>
        <dbReference type="ARBA" id="ARBA00023125"/>
    </source>
</evidence>
<evidence type="ECO:0000259" key="8">
    <source>
        <dbReference type="PROSITE" id="PS50103"/>
    </source>
</evidence>
<feature type="zinc finger region" description="C3H1-type" evidence="6">
    <location>
        <begin position="480"/>
        <end position="503"/>
    </location>
</feature>
<evidence type="ECO:0000256" key="2">
    <source>
        <dbReference type="ARBA" id="ARBA00022737"/>
    </source>
</evidence>
<dbReference type="EMBL" id="JAUUTY010000003">
    <property type="protein sequence ID" value="KAK1665221.1"/>
    <property type="molecule type" value="Genomic_DNA"/>
</dbReference>
<dbReference type="Gene3D" id="2.30.30.1190">
    <property type="match status" value="1"/>
</dbReference>
<dbReference type="FunFam" id="4.10.1000.10:FF:000095">
    <property type="entry name" value="C3H-type transcription factor"/>
    <property type="match status" value="1"/>
</dbReference>
<gene>
    <name evidence="9" type="ORF">QYE76_053380</name>
</gene>
<dbReference type="GO" id="GO:0008270">
    <property type="term" value="F:zinc ion binding"/>
    <property type="evidence" value="ECO:0007669"/>
    <property type="project" value="UniProtKB-KW"/>
</dbReference>
<sequence>MEDALMPPVPPAPLAAGAAAPANLFLTRRRSHLDSASYRTLSRLFSHCLHLHPQHHAVPAHPEVQTAAAANPICDDSPQGASVPPKDAEFGHLAEESAVVSTSVPEAPVPSVAAGNPIADLDVAPQVSVVEHEVAGVEQVQGVEDMVVVGSACRKPGALVEEFSGEAELVGADDVLRTMKACLEGEVEESVEVAVVNDDGHLLLDTMMTNFSGLIGDASGGTASYGVSEGEPPNDGRIADGVTKLGVGIEEDRPVGNLDHQSVNAGGVEEGEIEGDLQDVDNGSDDSEHQDADGEKLQEDCVTRGSGENESSGHDMRCLNLLSTPKIKGTGDLNIILDKEDTIKSDALMHDPRTQVVSYDEIVEWNETPVHDVEAPRRGERKRHLTEERKAKKTKNKRVKRAQQREADGVKRLKLAPIMKPKVVKYCHFYLNGKCQQGNTCKFSHDTTPLTKSKPCTHFARGSCLKGDDCPYDHELSKYPCRNFVENGTCFRGDKCKFSHVVPTADGPSKSDAKKSDMSLVSEKTISRDQRSSQKTLAVHDGEHVTSAPTKPNSILQNLAGSSVSAQKASARTPKGVQFRTSSKDRSDSSMLHQDAPPTEKPQATEGDKNVNPNGSKYKNFGGPQATEGDKNVNPNRQRQSSAPLLDEKNSFKEDSSHQRKSLLTDSTAVLGSVNTQHEVSEASRILQEFLFGAGS</sequence>
<evidence type="ECO:0000256" key="4">
    <source>
        <dbReference type="ARBA" id="ARBA00022833"/>
    </source>
</evidence>
<feature type="compositionally biased region" description="Basic and acidic residues" evidence="7">
    <location>
        <begin position="525"/>
        <end position="544"/>
    </location>
</feature>
<evidence type="ECO:0000313" key="10">
    <source>
        <dbReference type="Proteomes" id="UP001231189"/>
    </source>
</evidence>
<dbReference type="InterPro" id="IPR045124">
    <property type="entry name" value="Su(sable)-like"/>
</dbReference>
<dbReference type="PROSITE" id="PS50103">
    <property type="entry name" value="ZF_C3H1"/>
    <property type="match status" value="3"/>
</dbReference>
<feature type="zinc finger region" description="C3H1-type" evidence="6">
    <location>
        <begin position="450"/>
        <end position="477"/>
    </location>
</feature>
<dbReference type="Pfam" id="PF00642">
    <property type="entry name" value="zf-CCCH"/>
    <property type="match status" value="1"/>
</dbReference>
<dbReference type="Pfam" id="PF14608">
    <property type="entry name" value="zf-CCCH_2"/>
    <property type="match status" value="2"/>
</dbReference>
<reference evidence="9" key="1">
    <citation type="submission" date="2023-07" db="EMBL/GenBank/DDBJ databases">
        <title>A chromosome-level genome assembly of Lolium multiflorum.</title>
        <authorList>
            <person name="Chen Y."/>
            <person name="Copetti D."/>
            <person name="Kolliker R."/>
            <person name="Studer B."/>
        </authorList>
    </citation>
    <scope>NUCLEOTIDE SEQUENCE</scope>
    <source>
        <strain evidence="9">02402/16</strain>
        <tissue evidence="9">Leaf</tissue>
    </source>
</reference>
<name>A0AAD8SVP2_LOLMU</name>
<protein>
    <recommendedName>
        <fullName evidence="8">C3H1-type domain-containing protein</fullName>
    </recommendedName>
</protein>
<feature type="compositionally biased region" description="Basic and acidic residues" evidence="7">
    <location>
        <begin position="286"/>
        <end position="302"/>
    </location>
</feature>
<dbReference type="SMART" id="SM00356">
    <property type="entry name" value="ZnF_C3H1"/>
    <property type="match status" value="3"/>
</dbReference>
<feature type="region of interest" description="Disordered" evidence="7">
    <location>
        <begin position="502"/>
        <end position="669"/>
    </location>
</feature>
<feature type="region of interest" description="Disordered" evidence="7">
    <location>
        <begin position="276"/>
        <end position="316"/>
    </location>
</feature>
<evidence type="ECO:0000256" key="3">
    <source>
        <dbReference type="ARBA" id="ARBA00022771"/>
    </source>
</evidence>
<accession>A0AAD8SVP2</accession>
<proteinExistence type="predicted"/>
<keyword evidence="2" id="KW-0677">Repeat</keyword>
<dbReference type="GO" id="GO:0045892">
    <property type="term" value="P:negative regulation of DNA-templated transcription"/>
    <property type="evidence" value="ECO:0007669"/>
    <property type="project" value="InterPro"/>
</dbReference>
<dbReference type="GO" id="GO:0003723">
    <property type="term" value="F:RNA binding"/>
    <property type="evidence" value="ECO:0007669"/>
    <property type="project" value="InterPro"/>
</dbReference>
<feature type="zinc finger region" description="C3H1-type" evidence="6">
    <location>
        <begin position="421"/>
        <end position="448"/>
    </location>
</feature>
<dbReference type="AlphaFoldDB" id="A0AAD8SVP2"/>
<evidence type="ECO:0000313" key="9">
    <source>
        <dbReference type="EMBL" id="KAK1665221.1"/>
    </source>
</evidence>
<organism evidence="9 10">
    <name type="scientific">Lolium multiflorum</name>
    <name type="common">Italian ryegrass</name>
    <name type="synonym">Lolium perenne subsp. multiflorum</name>
    <dbReference type="NCBI Taxonomy" id="4521"/>
    <lineage>
        <taxon>Eukaryota</taxon>
        <taxon>Viridiplantae</taxon>
        <taxon>Streptophyta</taxon>
        <taxon>Embryophyta</taxon>
        <taxon>Tracheophyta</taxon>
        <taxon>Spermatophyta</taxon>
        <taxon>Magnoliopsida</taxon>
        <taxon>Liliopsida</taxon>
        <taxon>Poales</taxon>
        <taxon>Poaceae</taxon>
        <taxon>BOP clade</taxon>
        <taxon>Pooideae</taxon>
        <taxon>Poodae</taxon>
        <taxon>Poeae</taxon>
        <taxon>Poeae Chloroplast Group 2 (Poeae type)</taxon>
        <taxon>Loliodinae</taxon>
        <taxon>Loliinae</taxon>
        <taxon>Lolium</taxon>
    </lineage>
</organism>
<feature type="domain" description="C3H1-type" evidence="8">
    <location>
        <begin position="450"/>
        <end position="477"/>
    </location>
</feature>
<keyword evidence="4 6" id="KW-0862">Zinc</keyword>
<feature type="compositionally biased region" description="Polar residues" evidence="7">
    <location>
        <begin position="633"/>
        <end position="643"/>
    </location>
</feature>
<dbReference type="SUPFAM" id="SSF90229">
    <property type="entry name" value="CCCH zinc finger"/>
    <property type="match status" value="3"/>
</dbReference>
<dbReference type="InterPro" id="IPR000571">
    <property type="entry name" value="Znf_CCCH"/>
</dbReference>
<feature type="compositionally biased region" description="Basic and acidic residues" evidence="7">
    <location>
        <begin position="646"/>
        <end position="658"/>
    </location>
</feature>
<comment type="caution">
    <text evidence="9">The sequence shown here is derived from an EMBL/GenBank/DDBJ whole genome shotgun (WGS) entry which is preliminary data.</text>
</comment>
<dbReference type="InterPro" id="IPR036855">
    <property type="entry name" value="Znf_CCCH_sf"/>
</dbReference>
<dbReference type="Proteomes" id="UP001231189">
    <property type="component" value="Unassembled WGS sequence"/>
</dbReference>
<feature type="region of interest" description="Disordered" evidence="7">
    <location>
        <begin position="374"/>
        <end position="406"/>
    </location>
</feature>
<evidence type="ECO:0000256" key="7">
    <source>
        <dbReference type="SAM" id="MobiDB-lite"/>
    </source>
</evidence>
<dbReference type="GO" id="GO:0005634">
    <property type="term" value="C:nucleus"/>
    <property type="evidence" value="ECO:0007669"/>
    <property type="project" value="TreeGrafter"/>
</dbReference>
<dbReference type="Gene3D" id="4.10.1000.10">
    <property type="entry name" value="Zinc finger, CCCH-type"/>
    <property type="match status" value="1"/>
</dbReference>
<feature type="compositionally biased region" description="Polar residues" evidence="7">
    <location>
        <begin position="547"/>
        <end position="570"/>
    </location>
</feature>
<feature type="compositionally biased region" description="Acidic residues" evidence="7">
    <location>
        <begin position="276"/>
        <end position="285"/>
    </location>
</feature>
<feature type="domain" description="C3H1-type" evidence="8">
    <location>
        <begin position="480"/>
        <end position="503"/>
    </location>
</feature>
<feature type="domain" description="C3H1-type" evidence="8">
    <location>
        <begin position="421"/>
        <end position="448"/>
    </location>
</feature>
<dbReference type="GO" id="GO:0003677">
    <property type="term" value="F:DNA binding"/>
    <property type="evidence" value="ECO:0007669"/>
    <property type="project" value="UniProtKB-KW"/>
</dbReference>
<dbReference type="PANTHER" id="PTHR13119">
    <property type="entry name" value="ZINC FINGER CCCH DOMAIN-CONTAINING PROTEI"/>
    <property type="match status" value="1"/>
</dbReference>
<keyword evidence="1 6" id="KW-0479">Metal-binding</keyword>
<evidence type="ECO:0000256" key="6">
    <source>
        <dbReference type="PROSITE-ProRule" id="PRU00723"/>
    </source>
</evidence>
<keyword evidence="5" id="KW-0238">DNA-binding</keyword>
<keyword evidence="10" id="KW-1185">Reference proteome</keyword>
<dbReference type="PANTHER" id="PTHR13119:SF12">
    <property type="entry name" value="PROTEIN SUPPRESSOR OF SABLE"/>
    <property type="match status" value="1"/>
</dbReference>
<feature type="compositionally biased region" description="Basic residues" evidence="7">
    <location>
        <begin position="391"/>
        <end position="402"/>
    </location>
</feature>
<keyword evidence="3 6" id="KW-0863">Zinc-finger</keyword>